<organism evidence="2 3">
    <name type="scientific">Datura stramonium</name>
    <name type="common">Jimsonweed</name>
    <name type="synonym">Common thornapple</name>
    <dbReference type="NCBI Taxonomy" id="4076"/>
    <lineage>
        <taxon>Eukaryota</taxon>
        <taxon>Viridiplantae</taxon>
        <taxon>Streptophyta</taxon>
        <taxon>Embryophyta</taxon>
        <taxon>Tracheophyta</taxon>
        <taxon>Spermatophyta</taxon>
        <taxon>Magnoliopsida</taxon>
        <taxon>eudicotyledons</taxon>
        <taxon>Gunneridae</taxon>
        <taxon>Pentapetalae</taxon>
        <taxon>asterids</taxon>
        <taxon>lamiids</taxon>
        <taxon>Solanales</taxon>
        <taxon>Solanaceae</taxon>
        <taxon>Solanoideae</taxon>
        <taxon>Datureae</taxon>
        <taxon>Datura</taxon>
    </lineage>
</organism>
<gene>
    <name evidence="2" type="ORF">HAX54_018829</name>
</gene>
<sequence length="115" mass="12949">MVEEPYIDLLGKHPKASSKCPQKDNEENEKSNSRKHRKRKQEQEELLEAQRLFRAKEDLRLEELQASIESHTFITPPPAIEVVPNATMSAPITADATVDVSRATAVYLALPNPQS</sequence>
<evidence type="ECO:0000256" key="1">
    <source>
        <dbReference type="SAM" id="MobiDB-lite"/>
    </source>
</evidence>
<accession>A0ABS8UQX7</accession>
<dbReference type="EMBL" id="JACEIK010002298">
    <property type="protein sequence ID" value="MCD9560306.1"/>
    <property type="molecule type" value="Genomic_DNA"/>
</dbReference>
<protein>
    <submittedName>
        <fullName evidence="2">Uncharacterized protein</fullName>
    </submittedName>
</protein>
<comment type="caution">
    <text evidence="2">The sequence shown here is derived from an EMBL/GenBank/DDBJ whole genome shotgun (WGS) entry which is preliminary data.</text>
</comment>
<name>A0ABS8UQX7_DATST</name>
<reference evidence="2 3" key="1">
    <citation type="journal article" date="2021" name="BMC Genomics">
        <title>Datura genome reveals duplications of psychoactive alkaloid biosynthetic genes and high mutation rate following tissue culture.</title>
        <authorList>
            <person name="Rajewski A."/>
            <person name="Carter-House D."/>
            <person name="Stajich J."/>
            <person name="Litt A."/>
        </authorList>
    </citation>
    <scope>NUCLEOTIDE SEQUENCE [LARGE SCALE GENOMIC DNA]</scope>
    <source>
        <strain evidence="2">AR-01</strain>
    </source>
</reference>
<dbReference type="Proteomes" id="UP000823775">
    <property type="component" value="Unassembled WGS sequence"/>
</dbReference>
<proteinExistence type="predicted"/>
<feature type="region of interest" description="Disordered" evidence="1">
    <location>
        <begin position="1"/>
        <end position="43"/>
    </location>
</feature>
<evidence type="ECO:0000313" key="2">
    <source>
        <dbReference type="EMBL" id="MCD9560306.1"/>
    </source>
</evidence>
<feature type="compositionally biased region" description="Basic and acidic residues" evidence="1">
    <location>
        <begin position="21"/>
        <end position="32"/>
    </location>
</feature>
<evidence type="ECO:0000313" key="3">
    <source>
        <dbReference type="Proteomes" id="UP000823775"/>
    </source>
</evidence>
<keyword evidence="3" id="KW-1185">Reference proteome</keyword>